<evidence type="ECO:0000256" key="2">
    <source>
        <dbReference type="SAM" id="SignalP"/>
    </source>
</evidence>
<accession>A0A2I0KYS7</accession>
<protein>
    <submittedName>
        <fullName evidence="3">Uncharacterized protein</fullName>
    </submittedName>
</protein>
<feature type="transmembrane region" description="Helical" evidence="1">
    <location>
        <begin position="83"/>
        <end position="101"/>
    </location>
</feature>
<evidence type="ECO:0000256" key="1">
    <source>
        <dbReference type="SAM" id="Phobius"/>
    </source>
</evidence>
<name>A0A2I0KYS7_PUNGR</name>
<feature type="signal peptide" evidence="2">
    <location>
        <begin position="1"/>
        <end position="17"/>
    </location>
</feature>
<dbReference type="AlphaFoldDB" id="A0A2I0KYS7"/>
<feature type="chain" id="PRO_5014149987" evidence="2">
    <location>
        <begin position="18"/>
        <end position="111"/>
    </location>
</feature>
<gene>
    <name evidence="3" type="ORF">CRG98_005999</name>
</gene>
<evidence type="ECO:0000313" key="3">
    <source>
        <dbReference type="EMBL" id="PKI73625.1"/>
    </source>
</evidence>
<comment type="caution">
    <text evidence="3">The sequence shown here is derived from an EMBL/GenBank/DDBJ whole genome shotgun (WGS) entry which is preliminary data.</text>
</comment>
<dbReference type="Proteomes" id="UP000233551">
    <property type="component" value="Unassembled WGS sequence"/>
</dbReference>
<keyword evidence="4" id="KW-1185">Reference proteome</keyword>
<keyword evidence="1" id="KW-0812">Transmembrane</keyword>
<proteinExistence type="predicted"/>
<keyword evidence="1" id="KW-1133">Transmembrane helix</keyword>
<dbReference type="EMBL" id="PGOL01000269">
    <property type="protein sequence ID" value="PKI73625.1"/>
    <property type="molecule type" value="Genomic_DNA"/>
</dbReference>
<sequence length="111" mass="12384">MGSILFIISLTASGINSAWPSSPVVETPSSTMTRTTTRLKYKMEHVTAELLFPLKFRLKSARLGFGIGSHIYSETLNLPRPSYLLSFQPLIVCCLLCLIVARVEKKKVLVR</sequence>
<keyword evidence="1" id="KW-0472">Membrane</keyword>
<organism evidence="3 4">
    <name type="scientific">Punica granatum</name>
    <name type="common">Pomegranate</name>
    <dbReference type="NCBI Taxonomy" id="22663"/>
    <lineage>
        <taxon>Eukaryota</taxon>
        <taxon>Viridiplantae</taxon>
        <taxon>Streptophyta</taxon>
        <taxon>Embryophyta</taxon>
        <taxon>Tracheophyta</taxon>
        <taxon>Spermatophyta</taxon>
        <taxon>Magnoliopsida</taxon>
        <taxon>eudicotyledons</taxon>
        <taxon>Gunneridae</taxon>
        <taxon>Pentapetalae</taxon>
        <taxon>rosids</taxon>
        <taxon>malvids</taxon>
        <taxon>Myrtales</taxon>
        <taxon>Lythraceae</taxon>
        <taxon>Punica</taxon>
    </lineage>
</organism>
<reference evidence="3 4" key="1">
    <citation type="submission" date="2017-11" db="EMBL/GenBank/DDBJ databases">
        <title>De-novo sequencing of pomegranate (Punica granatum L.) genome.</title>
        <authorList>
            <person name="Akparov Z."/>
            <person name="Amiraslanov A."/>
            <person name="Hajiyeva S."/>
            <person name="Abbasov M."/>
            <person name="Kaur K."/>
            <person name="Hamwieh A."/>
            <person name="Solovyev V."/>
            <person name="Salamov A."/>
            <person name="Braich B."/>
            <person name="Kosarev P."/>
            <person name="Mahmoud A."/>
            <person name="Hajiyev E."/>
            <person name="Babayeva S."/>
            <person name="Izzatullayeva V."/>
            <person name="Mammadov A."/>
            <person name="Mammadov A."/>
            <person name="Sharifova S."/>
            <person name="Ojaghi J."/>
            <person name="Eynullazada K."/>
            <person name="Bayramov B."/>
            <person name="Abdulazimova A."/>
            <person name="Shahmuradov I."/>
        </authorList>
    </citation>
    <scope>NUCLEOTIDE SEQUENCE [LARGE SCALE GENOMIC DNA]</scope>
    <source>
        <strain evidence="4">cv. AG2017</strain>
        <tissue evidence="3">Leaf</tissue>
    </source>
</reference>
<evidence type="ECO:0000313" key="4">
    <source>
        <dbReference type="Proteomes" id="UP000233551"/>
    </source>
</evidence>
<keyword evidence="2" id="KW-0732">Signal</keyword>